<dbReference type="EMBL" id="AGNL01042079">
    <property type="protein sequence ID" value="EJK51180.1"/>
    <property type="molecule type" value="Genomic_DNA"/>
</dbReference>
<sequence length="310" mass="33555">LAVLAAWLADPKSNAITLPRTPSRSGPAHSCLSSLPIPMGSGKTPWAPNSTSTSITQYSIASRPVPEPGHLRRAGLSQSWPEPVPCRFLREYPPADLARQNGQLARPHSVLAILWIAVKFLVPKVQIRRNWFDECCLSKYEKPASSQSSTVTPLSADRSSSLKEVSPFISTPGPIPPPPQRGPRGYYYMEARLDALSTTSSSTLSGRGGRPLTNSEASMATTNAHHSLRAKDSRYRSAVGGNSGHSGLLWGIEEHVKKIEAIHGNSSGVDTDAVVVNIFPGRTTYVRLQLRVHGYMATTLCCFFARASLT</sequence>
<organism evidence="2 3">
    <name type="scientific">Thalassiosira oceanica</name>
    <name type="common">Marine diatom</name>
    <dbReference type="NCBI Taxonomy" id="159749"/>
    <lineage>
        <taxon>Eukaryota</taxon>
        <taxon>Sar</taxon>
        <taxon>Stramenopiles</taxon>
        <taxon>Ochrophyta</taxon>
        <taxon>Bacillariophyta</taxon>
        <taxon>Coscinodiscophyceae</taxon>
        <taxon>Thalassiosirophycidae</taxon>
        <taxon>Thalassiosirales</taxon>
        <taxon>Thalassiosiraceae</taxon>
        <taxon>Thalassiosira</taxon>
    </lineage>
</organism>
<evidence type="ECO:0000256" key="1">
    <source>
        <dbReference type="SAM" id="MobiDB-lite"/>
    </source>
</evidence>
<proteinExistence type="predicted"/>
<evidence type="ECO:0000313" key="3">
    <source>
        <dbReference type="Proteomes" id="UP000266841"/>
    </source>
</evidence>
<accession>K0RDC5</accession>
<protein>
    <submittedName>
        <fullName evidence="2">Uncharacterized protein</fullName>
    </submittedName>
</protein>
<name>K0RDC5_THAOC</name>
<gene>
    <name evidence="2" type="ORF">THAOC_29670</name>
</gene>
<dbReference type="AlphaFoldDB" id="K0RDC5"/>
<feature type="non-terminal residue" evidence="2">
    <location>
        <position position="1"/>
    </location>
</feature>
<keyword evidence="3" id="KW-1185">Reference proteome</keyword>
<reference evidence="2 3" key="1">
    <citation type="journal article" date="2012" name="Genome Biol.">
        <title>Genome and low-iron response of an oceanic diatom adapted to chronic iron limitation.</title>
        <authorList>
            <person name="Lommer M."/>
            <person name="Specht M."/>
            <person name="Roy A.S."/>
            <person name="Kraemer L."/>
            <person name="Andreson R."/>
            <person name="Gutowska M.A."/>
            <person name="Wolf J."/>
            <person name="Bergner S.V."/>
            <person name="Schilhabel M.B."/>
            <person name="Klostermeier U.C."/>
            <person name="Beiko R.G."/>
            <person name="Rosenstiel P."/>
            <person name="Hippler M."/>
            <person name="Laroche J."/>
        </authorList>
    </citation>
    <scope>NUCLEOTIDE SEQUENCE [LARGE SCALE GENOMIC DNA]</scope>
    <source>
        <strain evidence="2 3">CCMP1005</strain>
    </source>
</reference>
<feature type="region of interest" description="Disordered" evidence="1">
    <location>
        <begin position="198"/>
        <end position="229"/>
    </location>
</feature>
<comment type="caution">
    <text evidence="2">The sequence shown here is derived from an EMBL/GenBank/DDBJ whole genome shotgun (WGS) entry which is preliminary data.</text>
</comment>
<evidence type="ECO:0000313" key="2">
    <source>
        <dbReference type="EMBL" id="EJK51180.1"/>
    </source>
</evidence>
<dbReference type="Proteomes" id="UP000266841">
    <property type="component" value="Unassembled WGS sequence"/>
</dbReference>
<feature type="compositionally biased region" description="Polar residues" evidence="1">
    <location>
        <begin position="212"/>
        <end position="225"/>
    </location>
</feature>